<comment type="caution">
    <text evidence="10">The sequence shown here is derived from an EMBL/GenBank/DDBJ whole genome shotgun (WGS) entry which is preliminary data.</text>
</comment>
<comment type="pathway">
    <text evidence="1">Purine metabolism; IMP biosynthesis via de novo pathway; 5-amino-1-(5-phospho-D-ribosyl)imidazole-4-carboxamide from 5-amino-1-(5-phospho-D-ribosyl)imidazole-4-carboxylate: step 2/2.</text>
</comment>
<dbReference type="SUPFAM" id="SSF48557">
    <property type="entry name" value="L-aspartase-like"/>
    <property type="match status" value="1"/>
</dbReference>
<reference evidence="10 11" key="1">
    <citation type="submission" date="2019-04" db="EMBL/GenBank/DDBJ databases">
        <title>Natronomonas sp. F20-122 a newhaloarchaeon isolated from a saline saltern of Isla Bacuta, Huelva, Spain.</title>
        <authorList>
            <person name="Duran-Viseras A."/>
            <person name="Sanchez-Porro C."/>
            <person name="Ventosa A."/>
        </authorList>
    </citation>
    <scope>NUCLEOTIDE SEQUENCE [LARGE SCALE GENOMIC DNA]</scope>
    <source>
        <strain evidence="10 11">F20-122</strain>
    </source>
</reference>
<comment type="function">
    <text evidence="7">Catalyzes two reactions in de novo purine nucleotide biosynthesis. Catalyzes the breakdown of 5-aminoimidazole- (N-succinylocarboxamide) ribotide (SAICAR or 2-[5-amino-1-(5-phospho-beta-D-ribosyl)imidazole-4-carboxamido]succinate) to 5-aminoimidazole-4-carboxamide ribotide (AICAR or 5-amino-1-(5-phospho-beta-D-ribosyl)imidazole-4-carboxamide) and fumarate, and of adenylosuccinate (ADS or N(6)-(1,2-dicarboxyethyl)-AMP) to adenosine monophosphate (AMP) and fumarate.</text>
</comment>
<dbReference type="InterPro" id="IPR000362">
    <property type="entry name" value="Fumarate_lyase_fam"/>
</dbReference>
<evidence type="ECO:0000256" key="4">
    <source>
        <dbReference type="ARBA" id="ARBA00022755"/>
    </source>
</evidence>
<accession>A0A4U5JB76</accession>
<evidence type="ECO:0000256" key="5">
    <source>
        <dbReference type="ARBA" id="ARBA00023239"/>
    </source>
</evidence>
<comment type="subunit">
    <text evidence="3">Homotetramer. Residues from neighboring subunits contribute catalytic and substrate-binding residues to each active site.</text>
</comment>
<sequence>MTTFHTNGVLFENVFGTPEMREIFSEERFIQRFLDVEAALARVQAAEGMIPESAAEEITEKASLEYVDFEQVAENVADVHLFSMSIIGAWKESMGEAGEYVHWGATTQDISDTALVLQIRDGLDAIERDLDAIAEALEELTEEHAETPMMGRTHMVHALPITFGLKTATWLDEINRHRDRIEAMRERVEGVEFFGAVGSLASLGEDGLVIQEKLGAELDLAIPDVAWYAARDRIAETVSTIGLVTSTLARIGKQVLLMNREEFGELSEPFEAGEIGSSTMPHKRNPVRSEETVLLARLVRGHADTALELMETYDERDFSATLGEFAIVPETFLYASRALSYVHEVAAGLVVHEEGMLENLHHHGGLVASEAAMMALAEELGRQTAHDVCYEAAMLALDGEASFADALLDDERVAAAFSREEIDDITDPEAYTGVSSTLARRALERSRARN</sequence>
<evidence type="ECO:0000313" key="10">
    <source>
        <dbReference type="EMBL" id="TKR24787.1"/>
    </source>
</evidence>
<dbReference type="UniPathway" id="UPA00074">
    <property type="reaction ID" value="UER00132"/>
</dbReference>
<dbReference type="GO" id="GO:0006189">
    <property type="term" value="P:'de novo' IMP biosynthetic process"/>
    <property type="evidence" value="ECO:0007669"/>
    <property type="project" value="UniProtKB-UniPathway"/>
</dbReference>
<dbReference type="AlphaFoldDB" id="A0A4U5JB76"/>
<dbReference type="GO" id="GO:0044208">
    <property type="term" value="P:'de novo' AMP biosynthetic process"/>
    <property type="evidence" value="ECO:0007669"/>
    <property type="project" value="UniProtKB-UniPathway"/>
</dbReference>
<name>A0A4U5JB76_9EURY</name>
<dbReference type="PANTHER" id="PTHR43172:SF1">
    <property type="entry name" value="ADENYLOSUCCINATE LYASE"/>
    <property type="match status" value="1"/>
</dbReference>
<dbReference type="RefSeq" id="WP_137277199.1">
    <property type="nucleotide sequence ID" value="NZ_QKNX01000006.1"/>
</dbReference>
<dbReference type="InterPro" id="IPR020557">
    <property type="entry name" value="Fumarate_lyase_CS"/>
</dbReference>
<keyword evidence="11" id="KW-1185">Reference proteome</keyword>
<keyword evidence="5 10" id="KW-0456">Lyase</keyword>
<evidence type="ECO:0000313" key="11">
    <source>
        <dbReference type="Proteomes" id="UP000308037"/>
    </source>
</evidence>
<evidence type="ECO:0000256" key="8">
    <source>
        <dbReference type="ARBA" id="ARBA00049115"/>
    </source>
</evidence>
<evidence type="ECO:0000259" key="9">
    <source>
        <dbReference type="SMART" id="SM00998"/>
    </source>
</evidence>
<dbReference type="Gene3D" id="1.20.200.10">
    <property type="entry name" value="Fumarase/aspartase (Central domain)"/>
    <property type="match status" value="1"/>
</dbReference>
<dbReference type="PRINTS" id="PR00149">
    <property type="entry name" value="FUMRATELYASE"/>
</dbReference>
<dbReference type="EC" id="4.3.2.2" evidence="10"/>
<dbReference type="PRINTS" id="PR00145">
    <property type="entry name" value="ARGSUCLYASE"/>
</dbReference>
<dbReference type="OrthoDB" id="7033at2157"/>
<keyword evidence="4" id="KW-0658">Purine biosynthesis</keyword>
<evidence type="ECO:0000256" key="2">
    <source>
        <dbReference type="ARBA" id="ARBA00004734"/>
    </source>
</evidence>
<dbReference type="GO" id="GO:0004018">
    <property type="term" value="F:N6-(1,2-dicarboxyethyl)AMP AMP-lyase (fumarate-forming) activity"/>
    <property type="evidence" value="ECO:0007669"/>
    <property type="project" value="InterPro"/>
</dbReference>
<evidence type="ECO:0000256" key="1">
    <source>
        <dbReference type="ARBA" id="ARBA00004706"/>
    </source>
</evidence>
<dbReference type="Pfam" id="PF00206">
    <property type="entry name" value="Lyase_1"/>
    <property type="match status" value="1"/>
</dbReference>
<comment type="pathway">
    <text evidence="2">Purine metabolism; AMP biosynthesis via de novo pathway; AMP from IMP: step 2/2.</text>
</comment>
<dbReference type="InterPro" id="IPR022761">
    <property type="entry name" value="Fumarate_lyase_N"/>
</dbReference>
<dbReference type="SMART" id="SM00998">
    <property type="entry name" value="ADSL_C"/>
    <property type="match status" value="1"/>
</dbReference>
<proteinExistence type="predicted"/>
<dbReference type="Gene3D" id="1.10.40.30">
    <property type="entry name" value="Fumarase/aspartase (C-terminal domain)"/>
    <property type="match status" value="1"/>
</dbReference>
<dbReference type="UniPathway" id="UPA00075">
    <property type="reaction ID" value="UER00336"/>
</dbReference>
<dbReference type="PANTHER" id="PTHR43172">
    <property type="entry name" value="ADENYLOSUCCINATE LYASE"/>
    <property type="match status" value="1"/>
</dbReference>
<feature type="domain" description="Adenylosuccinate lyase C-terminal" evidence="9">
    <location>
        <begin position="364"/>
        <end position="443"/>
    </location>
</feature>
<dbReference type="CDD" id="cd01597">
    <property type="entry name" value="pCLME"/>
    <property type="match status" value="1"/>
</dbReference>
<evidence type="ECO:0000256" key="3">
    <source>
        <dbReference type="ARBA" id="ARBA00011668"/>
    </source>
</evidence>
<protein>
    <submittedName>
        <fullName evidence="10">Adenylosuccinate lyase</fullName>
        <ecNumber evidence="10">4.3.2.2</ecNumber>
    </submittedName>
</protein>
<dbReference type="PROSITE" id="PS00163">
    <property type="entry name" value="FUMARATE_LYASES"/>
    <property type="match status" value="1"/>
</dbReference>
<dbReference type="InterPro" id="IPR019468">
    <property type="entry name" value="AdenyloSucc_lyase_C"/>
</dbReference>
<dbReference type="GO" id="GO:0070626">
    <property type="term" value="F:(S)-2-(5-amino-1-(5-phospho-D-ribosyl)imidazole-4-carboxamido) succinate lyase (fumarate-forming) activity"/>
    <property type="evidence" value="ECO:0007669"/>
    <property type="project" value="TreeGrafter"/>
</dbReference>
<dbReference type="Proteomes" id="UP000308037">
    <property type="component" value="Unassembled WGS sequence"/>
</dbReference>
<gene>
    <name evidence="10" type="primary">purB</name>
    <name evidence="10" type="ORF">DM868_12660</name>
</gene>
<dbReference type="NCBIfam" id="TIGR00928">
    <property type="entry name" value="purB"/>
    <property type="match status" value="1"/>
</dbReference>
<dbReference type="InterPro" id="IPR004769">
    <property type="entry name" value="Pur_lyase"/>
</dbReference>
<dbReference type="Pfam" id="PF10397">
    <property type="entry name" value="ADSL_C"/>
    <property type="match status" value="1"/>
</dbReference>
<comment type="catalytic activity">
    <reaction evidence="8">
        <text>N(6)-(1,2-dicarboxyethyl)-AMP = fumarate + AMP</text>
        <dbReference type="Rhea" id="RHEA:16853"/>
        <dbReference type="ChEBI" id="CHEBI:29806"/>
        <dbReference type="ChEBI" id="CHEBI:57567"/>
        <dbReference type="ChEBI" id="CHEBI:456215"/>
        <dbReference type="EC" id="4.3.2.2"/>
    </reaction>
    <physiologicalReaction direction="left-to-right" evidence="8">
        <dbReference type="Rhea" id="RHEA:16854"/>
    </physiologicalReaction>
</comment>
<dbReference type="GO" id="GO:0005829">
    <property type="term" value="C:cytosol"/>
    <property type="evidence" value="ECO:0007669"/>
    <property type="project" value="TreeGrafter"/>
</dbReference>
<dbReference type="EMBL" id="QKNX01000006">
    <property type="protein sequence ID" value="TKR24787.1"/>
    <property type="molecule type" value="Genomic_DNA"/>
</dbReference>
<comment type="catalytic activity">
    <reaction evidence="6">
        <text>(2S)-2-[5-amino-1-(5-phospho-beta-D-ribosyl)imidazole-4-carboxamido]succinate = 5-amino-1-(5-phospho-beta-D-ribosyl)imidazole-4-carboxamide + fumarate</text>
        <dbReference type="Rhea" id="RHEA:23920"/>
        <dbReference type="ChEBI" id="CHEBI:29806"/>
        <dbReference type="ChEBI" id="CHEBI:58443"/>
        <dbReference type="ChEBI" id="CHEBI:58475"/>
        <dbReference type="EC" id="4.3.2.2"/>
    </reaction>
    <physiologicalReaction direction="left-to-right" evidence="6">
        <dbReference type="Rhea" id="RHEA:23921"/>
    </physiologicalReaction>
</comment>
<evidence type="ECO:0000256" key="7">
    <source>
        <dbReference type="ARBA" id="ARBA00025012"/>
    </source>
</evidence>
<evidence type="ECO:0000256" key="6">
    <source>
        <dbReference type="ARBA" id="ARBA00024477"/>
    </source>
</evidence>
<organism evidence="10 11">
    <name type="scientific">Natronomonas salsuginis</name>
    <dbReference type="NCBI Taxonomy" id="2217661"/>
    <lineage>
        <taxon>Archaea</taxon>
        <taxon>Methanobacteriati</taxon>
        <taxon>Methanobacteriota</taxon>
        <taxon>Stenosarchaea group</taxon>
        <taxon>Halobacteria</taxon>
        <taxon>Halobacteriales</taxon>
        <taxon>Natronomonadaceae</taxon>
        <taxon>Natronomonas</taxon>
    </lineage>
</organism>
<dbReference type="InterPro" id="IPR008948">
    <property type="entry name" value="L-Aspartase-like"/>
</dbReference>